<dbReference type="Proteomes" id="UP000255389">
    <property type="component" value="Unassembled WGS sequence"/>
</dbReference>
<sequence>MHMTRRIWIQLIAFLVVSTVAFAVMAFGYMGLPSLLFGVGHYQVTVQLPEAGGLYARGNVTYRGTEVGQVKDVRLVKGGGVEAVLSLRSDVRIPSDLQAEVHSQTAVGEQFVALLPRNADSPPLRDGDVITRANSSVPPDINSLLDATNRGLLAIPQDDLRTTIDEAYNAVGGLGPDIARFVKGSTALATDARQNLGDLTNLVDQAWPILDTQTDTSNSVQAWTSHLATITQQLRDNDGAVAGILEKGAPAAAEVRALIDRVQPTLPILAANLANVAPVLITYRADLEQLLVLLPQATAMMQAISVPSMNNPSPYAGGLLAFNLNLNLPPPCTTGFLPAQQRRTANFEDYPERPAGDLYCRVPQDSPLGVRGARNIPCETVPGKRAPTVKLCESDENYVPLNDGFNWKGDPNATLTGQGVPQLPPGSTTAPGSTGPAPPIAVAQYDPATGDYVGPDGKLYNQADVGQNAPKDKNWQTMLIPPTP</sequence>
<dbReference type="EMBL" id="UGQY01000001">
    <property type="protein sequence ID" value="STZ72504.1"/>
    <property type="molecule type" value="Genomic_DNA"/>
</dbReference>
<protein>
    <submittedName>
        <fullName evidence="4">Virulence factor Mce family protein</fullName>
    </submittedName>
</protein>
<feature type="domain" description="Mce/MlaD" evidence="2">
    <location>
        <begin position="41"/>
        <end position="116"/>
    </location>
</feature>
<evidence type="ECO:0000256" key="1">
    <source>
        <dbReference type="SAM" id="MobiDB-lite"/>
    </source>
</evidence>
<dbReference type="Pfam" id="PF02470">
    <property type="entry name" value="MlaD"/>
    <property type="match status" value="1"/>
</dbReference>
<gene>
    <name evidence="4" type="ORF">NCTC1542_00041</name>
</gene>
<organism evidence="4 5">
    <name type="scientific">Mycolicibacterium fortuitum</name>
    <name type="common">Mycobacterium fortuitum</name>
    <dbReference type="NCBI Taxonomy" id="1766"/>
    <lineage>
        <taxon>Bacteria</taxon>
        <taxon>Bacillati</taxon>
        <taxon>Actinomycetota</taxon>
        <taxon>Actinomycetes</taxon>
        <taxon>Mycobacteriales</taxon>
        <taxon>Mycobacteriaceae</taxon>
        <taxon>Mycolicibacterium</taxon>
    </lineage>
</organism>
<dbReference type="PANTHER" id="PTHR33371">
    <property type="entry name" value="INTERMEMBRANE PHOSPHOLIPID TRANSPORT SYSTEM BINDING PROTEIN MLAD-RELATED"/>
    <property type="match status" value="1"/>
</dbReference>
<evidence type="ECO:0000313" key="5">
    <source>
        <dbReference type="Proteomes" id="UP000255389"/>
    </source>
</evidence>
<evidence type="ECO:0000259" key="2">
    <source>
        <dbReference type="Pfam" id="PF02470"/>
    </source>
</evidence>
<feature type="region of interest" description="Disordered" evidence="1">
    <location>
        <begin position="463"/>
        <end position="484"/>
    </location>
</feature>
<feature type="region of interest" description="Disordered" evidence="1">
    <location>
        <begin position="410"/>
        <end position="437"/>
    </location>
</feature>
<dbReference type="InterPro" id="IPR024516">
    <property type="entry name" value="Mce_C"/>
</dbReference>
<dbReference type="InterPro" id="IPR003399">
    <property type="entry name" value="Mce/MlaD"/>
</dbReference>
<name>A0A378U4W4_MYCFO</name>
<feature type="domain" description="Mammalian cell entry C-terminal" evidence="3">
    <location>
        <begin position="122"/>
        <end position="295"/>
    </location>
</feature>
<reference evidence="4 5" key="1">
    <citation type="submission" date="2018-06" db="EMBL/GenBank/DDBJ databases">
        <authorList>
            <consortium name="Pathogen Informatics"/>
            <person name="Doyle S."/>
        </authorList>
    </citation>
    <scope>NUCLEOTIDE SEQUENCE [LARGE SCALE GENOMIC DNA]</scope>
    <source>
        <strain evidence="4 5">NCTC1542</strain>
    </source>
</reference>
<dbReference type="InterPro" id="IPR005693">
    <property type="entry name" value="Mce"/>
</dbReference>
<proteinExistence type="predicted"/>
<dbReference type="NCBIfam" id="TIGR00996">
    <property type="entry name" value="Mtu_fam_mce"/>
    <property type="match status" value="1"/>
</dbReference>
<dbReference type="InterPro" id="IPR052336">
    <property type="entry name" value="MlaD_Phospholipid_Transporter"/>
</dbReference>
<evidence type="ECO:0000259" key="3">
    <source>
        <dbReference type="Pfam" id="PF11887"/>
    </source>
</evidence>
<evidence type="ECO:0000313" key="4">
    <source>
        <dbReference type="EMBL" id="STZ72504.1"/>
    </source>
</evidence>
<dbReference type="Pfam" id="PF11887">
    <property type="entry name" value="Mce4_CUP1"/>
    <property type="match status" value="1"/>
</dbReference>
<feature type="compositionally biased region" description="Low complexity" evidence="1">
    <location>
        <begin position="425"/>
        <end position="435"/>
    </location>
</feature>
<dbReference type="GO" id="GO:0005576">
    <property type="term" value="C:extracellular region"/>
    <property type="evidence" value="ECO:0007669"/>
    <property type="project" value="TreeGrafter"/>
</dbReference>
<accession>A0A378U4W4</accession>
<dbReference type="AlphaFoldDB" id="A0A378U4W4"/>
<dbReference type="PANTHER" id="PTHR33371:SF16">
    <property type="entry name" value="MCE-FAMILY PROTEIN MCE3F"/>
    <property type="match status" value="1"/>
</dbReference>